<dbReference type="Gene3D" id="3.40.50.620">
    <property type="entry name" value="HUPs"/>
    <property type="match status" value="1"/>
</dbReference>
<proteinExistence type="predicted"/>
<keyword evidence="2" id="KW-0808">Transferase</keyword>
<evidence type="ECO:0000256" key="4">
    <source>
        <dbReference type="ARBA" id="ARBA00022741"/>
    </source>
</evidence>
<protein>
    <recommendedName>
        <fullName evidence="1">D-glycero-beta-D-manno-heptose 1-phosphate adenylyltransferase</fullName>
        <ecNumber evidence="1">2.7.7.70</ecNumber>
    </recommendedName>
</protein>
<keyword evidence="3 9" id="KW-0548">Nucleotidyltransferase</keyword>
<gene>
    <name evidence="9" type="ORF">AsAng_0052290</name>
</gene>
<dbReference type="PANTHER" id="PTHR43793">
    <property type="entry name" value="FAD SYNTHASE"/>
    <property type="match status" value="1"/>
</dbReference>
<keyword evidence="5" id="KW-0067">ATP-binding</keyword>
<dbReference type="InterPro" id="IPR014729">
    <property type="entry name" value="Rossmann-like_a/b/a_fold"/>
</dbReference>
<evidence type="ECO:0000313" key="10">
    <source>
        <dbReference type="Proteomes" id="UP001060919"/>
    </source>
</evidence>
<feature type="domain" description="Cytidyltransferase-like" evidence="8">
    <location>
        <begin position="34"/>
        <end position="126"/>
    </location>
</feature>
<dbReference type="EMBL" id="AP026867">
    <property type="protein sequence ID" value="BDS14449.1"/>
    <property type="molecule type" value="Genomic_DNA"/>
</dbReference>
<dbReference type="GO" id="GO:0005975">
    <property type="term" value="P:carbohydrate metabolic process"/>
    <property type="evidence" value="ECO:0007669"/>
    <property type="project" value="InterPro"/>
</dbReference>
<keyword evidence="6" id="KW-0119">Carbohydrate metabolism</keyword>
<dbReference type="InterPro" id="IPR011914">
    <property type="entry name" value="RfaE_dom_II"/>
</dbReference>
<dbReference type="NCBIfam" id="TIGR00125">
    <property type="entry name" value="cyt_tran_rel"/>
    <property type="match status" value="1"/>
</dbReference>
<evidence type="ECO:0000259" key="8">
    <source>
        <dbReference type="Pfam" id="PF01467"/>
    </source>
</evidence>
<evidence type="ECO:0000256" key="7">
    <source>
        <dbReference type="ARBA" id="ARBA00047428"/>
    </source>
</evidence>
<dbReference type="GO" id="GO:0016779">
    <property type="term" value="F:nucleotidyltransferase activity"/>
    <property type="evidence" value="ECO:0007669"/>
    <property type="project" value="UniProtKB-KW"/>
</dbReference>
<dbReference type="RefSeq" id="WP_264789664.1">
    <property type="nucleotide sequence ID" value="NZ_AP026867.1"/>
</dbReference>
<dbReference type="GO" id="GO:0016773">
    <property type="term" value="F:phosphotransferase activity, alcohol group as acceptor"/>
    <property type="evidence" value="ECO:0007669"/>
    <property type="project" value="InterPro"/>
</dbReference>
<dbReference type="NCBIfam" id="TIGR02199">
    <property type="entry name" value="rfaE_dom_II"/>
    <property type="match status" value="1"/>
</dbReference>
<keyword evidence="4" id="KW-0547">Nucleotide-binding</keyword>
<dbReference type="GO" id="GO:0005524">
    <property type="term" value="F:ATP binding"/>
    <property type="evidence" value="ECO:0007669"/>
    <property type="project" value="UniProtKB-KW"/>
</dbReference>
<dbReference type="InterPro" id="IPR050385">
    <property type="entry name" value="Archaeal_FAD_synthase"/>
</dbReference>
<evidence type="ECO:0000256" key="3">
    <source>
        <dbReference type="ARBA" id="ARBA00022695"/>
    </source>
</evidence>
<dbReference type="KEGG" id="aup:AsAng_0052290"/>
<dbReference type="Pfam" id="PF01467">
    <property type="entry name" value="CTP_transf_like"/>
    <property type="match status" value="1"/>
</dbReference>
<sequence>MSPFFQKITNKIQDWADAKTTVEAWQQQNEQVVFTNGCFDLIHYGHLFYLAEAASLGQKLVVALNSEQSIGRLKGEHRPIKDSLSRLHLMASLQFVDLVVEFSQNTPLELITALQPDILVKGGDWAPHEIIGSEVVLAKGGRVQCLTFVEGFSTTQLEQKIIRNYNK</sequence>
<reference evidence="9" key="1">
    <citation type="submission" date="2022-09" db="EMBL/GenBank/DDBJ databases">
        <title>Aureispira anguillicida sp. nov., isolated from Leptocephalus of Japanese eel Anguilla japonica.</title>
        <authorList>
            <person name="Yuasa K."/>
            <person name="Mekata T."/>
            <person name="Ikunari K."/>
        </authorList>
    </citation>
    <scope>NUCLEOTIDE SEQUENCE</scope>
    <source>
        <strain evidence="9">EL160426</strain>
    </source>
</reference>
<organism evidence="9 10">
    <name type="scientific">Aureispira anguillae</name>
    <dbReference type="NCBI Taxonomy" id="2864201"/>
    <lineage>
        <taxon>Bacteria</taxon>
        <taxon>Pseudomonadati</taxon>
        <taxon>Bacteroidota</taxon>
        <taxon>Saprospiria</taxon>
        <taxon>Saprospirales</taxon>
        <taxon>Saprospiraceae</taxon>
        <taxon>Aureispira</taxon>
    </lineage>
</organism>
<dbReference type="PANTHER" id="PTHR43793:SF2">
    <property type="entry name" value="BIFUNCTIONAL PROTEIN HLDE"/>
    <property type="match status" value="1"/>
</dbReference>
<dbReference type="AlphaFoldDB" id="A0A915YK26"/>
<comment type="catalytic activity">
    <reaction evidence="7">
        <text>D-glycero-beta-D-manno-heptose 1-phosphate + ATP + H(+) = ADP-D-glycero-beta-D-manno-heptose + diphosphate</text>
        <dbReference type="Rhea" id="RHEA:27465"/>
        <dbReference type="ChEBI" id="CHEBI:15378"/>
        <dbReference type="ChEBI" id="CHEBI:30616"/>
        <dbReference type="ChEBI" id="CHEBI:33019"/>
        <dbReference type="ChEBI" id="CHEBI:59967"/>
        <dbReference type="ChEBI" id="CHEBI:61593"/>
        <dbReference type="EC" id="2.7.7.70"/>
    </reaction>
</comment>
<dbReference type="EC" id="2.7.7.70" evidence="1"/>
<dbReference type="InterPro" id="IPR004821">
    <property type="entry name" value="Cyt_trans-like"/>
</dbReference>
<evidence type="ECO:0000256" key="1">
    <source>
        <dbReference type="ARBA" id="ARBA00012519"/>
    </source>
</evidence>
<evidence type="ECO:0000256" key="5">
    <source>
        <dbReference type="ARBA" id="ARBA00022840"/>
    </source>
</evidence>
<evidence type="ECO:0000313" key="9">
    <source>
        <dbReference type="EMBL" id="BDS14449.1"/>
    </source>
</evidence>
<name>A0A915YK26_9BACT</name>
<dbReference type="SUPFAM" id="SSF52374">
    <property type="entry name" value="Nucleotidylyl transferase"/>
    <property type="match status" value="1"/>
</dbReference>
<evidence type="ECO:0000256" key="6">
    <source>
        <dbReference type="ARBA" id="ARBA00023277"/>
    </source>
</evidence>
<accession>A0A915YK26</accession>
<keyword evidence="10" id="KW-1185">Reference proteome</keyword>
<dbReference type="Proteomes" id="UP001060919">
    <property type="component" value="Chromosome"/>
</dbReference>
<evidence type="ECO:0000256" key="2">
    <source>
        <dbReference type="ARBA" id="ARBA00022679"/>
    </source>
</evidence>